<organism evidence="2 3">
    <name type="scientific">Aeoliella mucimassa</name>
    <dbReference type="NCBI Taxonomy" id="2527972"/>
    <lineage>
        <taxon>Bacteria</taxon>
        <taxon>Pseudomonadati</taxon>
        <taxon>Planctomycetota</taxon>
        <taxon>Planctomycetia</taxon>
        <taxon>Pirellulales</taxon>
        <taxon>Lacipirellulaceae</taxon>
        <taxon>Aeoliella</taxon>
    </lineage>
</organism>
<proteinExistence type="predicted"/>
<dbReference type="InterPro" id="IPR050712">
    <property type="entry name" value="NAD(P)H-dep_reductase"/>
</dbReference>
<dbReference type="Pfam" id="PF03358">
    <property type="entry name" value="FMN_red"/>
    <property type="match status" value="1"/>
</dbReference>
<sequence length="191" mass="20899">MAKILAFAGSARRDSHNKKLVAYAAKLAREQGAEVTLVDLRDYEMPLYDGDLEEEHGYPEAADKLYELMKQHDALLIACPEYNGMITPLLKNTIDWVSRPREGDGRLAAYTNKVAAILSASPGALGGLRGLVHLRTLLSNIGVHVIPSQMAVSEAHKVFNEAGDITEESLAKPITDTVKQLVNTTNRLTCE</sequence>
<dbReference type="Proteomes" id="UP000315750">
    <property type="component" value="Chromosome"/>
</dbReference>
<evidence type="ECO:0000259" key="1">
    <source>
        <dbReference type="Pfam" id="PF03358"/>
    </source>
</evidence>
<dbReference type="PANTHER" id="PTHR30543">
    <property type="entry name" value="CHROMATE REDUCTASE"/>
    <property type="match status" value="1"/>
</dbReference>
<dbReference type="AlphaFoldDB" id="A0A518APW5"/>
<feature type="domain" description="NADPH-dependent FMN reductase-like" evidence="1">
    <location>
        <begin position="3"/>
        <end position="156"/>
    </location>
</feature>
<dbReference type="Gene3D" id="3.40.50.360">
    <property type="match status" value="1"/>
</dbReference>
<dbReference type="InterPro" id="IPR005025">
    <property type="entry name" value="FMN_Rdtase-like_dom"/>
</dbReference>
<dbReference type="KEGG" id="amuc:Pan181_29770"/>
<accession>A0A518APW5</accession>
<evidence type="ECO:0000313" key="3">
    <source>
        <dbReference type="Proteomes" id="UP000315750"/>
    </source>
</evidence>
<keyword evidence="2" id="KW-0560">Oxidoreductase</keyword>
<dbReference type="GO" id="GO:0005829">
    <property type="term" value="C:cytosol"/>
    <property type="evidence" value="ECO:0007669"/>
    <property type="project" value="TreeGrafter"/>
</dbReference>
<dbReference type="GO" id="GO:0016491">
    <property type="term" value="F:oxidoreductase activity"/>
    <property type="evidence" value="ECO:0007669"/>
    <property type="project" value="UniProtKB-KW"/>
</dbReference>
<gene>
    <name evidence="2" type="primary">azr</name>
    <name evidence="2" type="ORF">Pan181_29770</name>
</gene>
<reference evidence="2 3" key="1">
    <citation type="submission" date="2019-02" db="EMBL/GenBank/DDBJ databases">
        <title>Deep-cultivation of Planctomycetes and their phenomic and genomic characterization uncovers novel biology.</title>
        <authorList>
            <person name="Wiegand S."/>
            <person name="Jogler M."/>
            <person name="Boedeker C."/>
            <person name="Pinto D."/>
            <person name="Vollmers J."/>
            <person name="Rivas-Marin E."/>
            <person name="Kohn T."/>
            <person name="Peeters S.H."/>
            <person name="Heuer A."/>
            <person name="Rast P."/>
            <person name="Oberbeckmann S."/>
            <person name="Bunk B."/>
            <person name="Jeske O."/>
            <person name="Meyerdierks A."/>
            <person name="Storesund J.E."/>
            <person name="Kallscheuer N."/>
            <person name="Luecker S."/>
            <person name="Lage O.M."/>
            <person name="Pohl T."/>
            <person name="Merkel B.J."/>
            <person name="Hornburger P."/>
            <person name="Mueller R.-W."/>
            <person name="Bruemmer F."/>
            <person name="Labrenz M."/>
            <person name="Spormann A.M."/>
            <person name="Op den Camp H."/>
            <person name="Overmann J."/>
            <person name="Amann R."/>
            <person name="Jetten M.S.M."/>
            <person name="Mascher T."/>
            <person name="Medema M.H."/>
            <person name="Devos D.P."/>
            <person name="Kaster A.-K."/>
            <person name="Ovreas L."/>
            <person name="Rohde M."/>
            <person name="Galperin M.Y."/>
            <person name="Jogler C."/>
        </authorList>
    </citation>
    <scope>NUCLEOTIDE SEQUENCE [LARGE SCALE GENOMIC DNA]</scope>
    <source>
        <strain evidence="2 3">Pan181</strain>
    </source>
</reference>
<name>A0A518APW5_9BACT</name>
<dbReference type="OrthoDB" id="9806724at2"/>
<dbReference type="EMBL" id="CP036278">
    <property type="protein sequence ID" value="QDU56765.1"/>
    <property type="molecule type" value="Genomic_DNA"/>
</dbReference>
<protein>
    <submittedName>
        <fullName evidence="2">FMN-dependent NADPH-azoreductase</fullName>
        <ecNumber evidence="2">1.7.-.-</ecNumber>
    </submittedName>
</protein>
<dbReference type="InterPro" id="IPR029039">
    <property type="entry name" value="Flavoprotein-like_sf"/>
</dbReference>
<dbReference type="RefSeq" id="WP_145247472.1">
    <property type="nucleotide sequence ID" value="NZ_CP036278.1"/>
</dbReference>
<dbReference type="SUPFAM" id="SSF52218">
    <property type="entry name" value="Flavoproteins"/>
    <property type="match status" value="1"/>
</dbReference>
<dbReference type="EC" id="1.7.-.-" evidence="2"/>
<evidence type="ECO:0000313" key="2">
    <source>
        <dbReference type="EMBL" id="QDU56765.1"/>
    </source>
</evidence>
<dbReference type="PANTHER" id="PTHR30543:SF21">
    <property type="entry name" value="NAD(P)H-DEPENDENT FMN REDUCTASE LOT6"/>
    <property type="match status" value="1"/>
</dbReference>
<dbReference type="GO" id="GO:0010181">
    <property type="term" value="F:FMN binding"/>
    <property type="evidence" value="ECO:0007669"/>
    <property type="project" value="TreeGrafter"/>
</dbReference>
<keyword evidence="3" id="KW-1185">Reference proteome</keyword>